<dbReference type="InterPro" id="IPR040240">
    <property type="entry name" value="TAF1"/>
</dbReference>
<dbReference type="RefSeq" id="XP_001306523.1">
    <property type="nucleotide sequence ID" value="XM_001306522.1"/>
</dbReference>
<dbReference type="STRING" id="5722.A2FND0"/>
<proteinExistence type="predicted"/>
<evidence type="ECO:0000313" key="4">
    <source>
        <dbReference type="EMBL" id="EAX93593.1"/>
    </source>
</evidence>
<dbReference type="PANTHER" id="PTHR13900">
    <property type="entry name" value="TRANSCRIPTION INITIATION FACTOR TFIID"/>
    <property type="match status" value="1"/>
</dbReference>
<dbReference type="EMBL" id="DS113903">
    <property type="protein sequence ID" value="EAX93593.1"/>
    <property type="molecule type" value="Genomic_DNA"/>
</dbReference>
<accession>A2FND0</accession>
<dbReference type="GO" id="GO:0016251">
    <property type="term" value="F:RNA polymerase II general transcription initiation factor activity"/>
    <property type="evidence" value="ECO:0007669"/>
    <property type="project" value="InterPro"/>
</dbReference>
<evidence type="ECO:0000256" key="1">
    <source>
        <dbReference type="ARBA" id="ARBA00004123"/>
    </source>
</evidence>
<reference evidence="4" key="2">
    <citation type="journal article" date="2007" name="Science">
        <title>Draft genome sequence of the sexually transmitted pathogen Trichomonas vaginalis.</title>
        <authorList>
            <person name="Carlton J.M."/>
            <person name="Hirt R.P."/>
            <person name="Silva J.C."/>
            <person name="Delcher A.L."/>
            <person name="Schatz M."/>
            <person name="Zhao Q."/>
            <person name="Wortman J.R."/>
            <person name="Bidwell S.L."/>
            <person name="Alsmark U.C.M."/>
            <person name="Besteiro S."/>
            <person name="Sicheritz-Ponten T."/>
            <person name="Noel C.J."/>
            <person name="Dacks J.B."/>
            <person name="Foster P.G."/>
            <person name="Simillion C."/>
            <person name="Van de Peer Y."/>
            <person name="Miranda-Saavedra D."/>
            <person name="Barton G.J."/>
            <person name="Westrop G.D."/>
            <person name="Mueller S."/>
            <person name="Dessi D."/>
            <person name="Fiori P.L."/>
            <person name="Ren Q."/>
            <person name="Paulsen I."/>
            <person name="Zhang H."/>
            <person name="Bastida-Corcuera F.D."/>
            <person name="Simoes-Barbosa A."/>
            <person name="Brown M.T."/>
            <person name="Hayes R.D."/>
            <person name="Mukherjee M."/>
            <person name="Okumura C.Y."/>
            <person name="Schneider R."/>
            <person name="Smith A.J."/>
            <person name="Vanacova S."/>
            <person name="Villalvazo M."/>
            <person name="Haas B.J."/>
            <person name="Pertea M."/>
            <person name="Feldblyum T.V."/>
            <person name="Utterback T.R."/>
            <person name="Shu C.L."/>
            <person name="Osoegawa K."/>
            <person name="de Jong P.J."/>
            <person name="Hrdy I."/>
            <person name="Horvathova L."/>
            <person name="Zubacova Z."/>
            <person name="Dolezal P."/>
            <person name="Malik S.B."/>
            <person name="Logsdon J.M. Jr."/>
            <person name="Henze K."/>
            <person name="Gupta A."/>
            <person name="Wang C.C."/>
            <person name="Dunne R.L."/>
            <person name="Upcroft J.A."/>
            <person name="Upcroft P."/>
            <person name="White O."/>
            <person name="Salzberg S.L."/>
            <person name="Tang P."/>
            <person name="Chiu C.-H."/>
            <person name="Lee Y.-S."/>
            <person name="Embley T.M."/>
            <person name="Coombs G.H."/>
            <person name="Mottram J.C."/>
            <person name="Tachezy J."/>
            <person name="Fraser-Liggett C.M."/>
            <person name="Johnson P.J."/>
        </authorList>
    </citation>
    <scope>NUCLEOTIDE SEQUENCE [LARGE SCALE GENOMIC DNA]</scope>
    <source>
        <strain evidence="4">G3</strain>
    </source>
</reference>
<feature type="domain" description="Transcription initiation factor TFIID subunit 1 histone acetyltransferase" evidence="3">
    <location>
        <begin position="2"/>
        <end position="108"/>
    </location>
</feature>
<dbReference type="OrthoDB" id="21449at2759"/>
<keyword evidence="2" id="KW-0539">Nucleus</keyword>
<gene>
    <name evidence="4" type="ORF">TVAG_407780</name>
</gene>
<dbReference type="GO" id="GO:0017025">
    <property type="term" value="F:TBP-class protein binding"/>
    <property type="evidence" value="ECO:0007669"/>
    <property type="project" value="InterPro"/>
</dbReference>
<comment type="subcellular location">
    <subcellularLocation>
        <location evidence="1">Nucleus</location>
    </subcellularLocation>
</comment>
<dbReference type="VEuPathDB" id="TrichDB:TVAGG3_0048460"/>
<dbReference type="GO" id="GO:0004402">
    <property type="term" value="F:histone acetyltransferase activity"/>
    <property type="evidence" value="ECO:0007669"/>
    <property type="project" value="InterPro"/>
</dbReference>
<protein>
    <recommendedName>
        <fullName evidence="3">Transcription initiation factor TFIID subunit 1 histone acetyltransferase domain-containing protein</fullName>
    </recommendedName>
</protein>
<organism evidence="4 5">
    <name type="scientific">Trichomonas vaginalis (strain ATCC PRA-98 / G3)</name>
    <dbReference type="NCBI Taxonomy" id="412133"/>
    <lineage>
        <taxon>Eukaryota</taxon>
        <taxon>Metamonada</taxon>
        <taxon>Parabasalia</taxon>
        <taxon>Trichomonadida</taxon>
        <taxon>Trichomonadidae</taxon>
        <taxon>Trichomonas</taxon>
    </lineage>
</organism>
<dbReference type="KEGG" id="tva:4751313"/>
<dbReference type="InParanoid" id="A2FND0"/>
<evidence type="ECO:0000256" key="2">
    <source>
        <dbReference type="ARBA" id="ARBA00023242"/>
    </source>
</evidence>
<dbReference type="Pfam" id="PF12157">
    <property type="entry name" value="DUF3591"/>
    <property type="match status" value="1"/>
</dbReference>
<keyword evidence="5" id="KW-1185">Reference proteome</keyword>
<evidence type="ECO:0000259" key="3">
    <source>
        <dbReference type="Pfam" id="PF12157"/>
    </source>
</evidence>
<dbReference type="InterPro" id="IPR022591">
    <property type="entry name" value="TAF1_HAT_dom"/>
</dbReference>
<reference evidence="4" key="1">
    <citation type="submission" date="2006-10" db="EMBL/GenBank/DDBJ databases">
        <authorList>
            <person name="Amadeo P."/>
            <person name="Zhao Q."/>
            <person name="Wortman J."/>
            <person name="Fraser-Liggett C."/>
            <person name="Carlton J."/>
        </authorList>
    </citation>
    <scope>NUCLEOTIDE SEQUENCE</scope>
    <source>
        <strain evidence="4">G3</strain>
    </source>
</reference>
<evidence type="ECO:0000313" key="5">
    <source>
        <dbReference type="Proteomes" id="UP000001542"/>
    </source>
</evidence>
<sequence>MNETRIRDIIRNFAKPVKQHGISFWVPKPDLDRLFSGLYIYPEDVCSYQSMLAGLKKLRRNGVHFLVKSKNIYRHIQSLEGDLTKQIAERIELELLRTPWSRTENFASVYDLVEKDPKTKKVR</sequence>
<dbReference type="GO" id="GO:0005669">
    <property type="term" value="C:transcription factor TFIID complex"/>
    <property type="evidence" value="ECO:0007669"/>
    <property type="project" value="InterPro"/>
</dbReference>
<dbReference type="AlphaFoldDB" id="A2FND0"/>
<name>A2FND0_TRIV3</name>
<dbReference type="Proteomes" id="UP000001542">
    <property type="component" value="Unassembled WGS sequence"/>
</dbReference>
<dbReference type="VEuPathDB" id="TrichDB:TVAG_407780"/>
<dbReference type="PANTHER" id="PTHR13900:SF0">
    <property type="entry name" value="TRANSCRIPTION INITIATION FACTOR TFIID SUBUNIT 1"/>
    <property type="match status" value="1"/>
</dbReference>